<dbReference type="Gene3D" id="3.100.10.20">
    <property type="entry name" value="CRISPR-associated endonuclease Cas1, N-terminal domain"/>
    <property type="match status" value="1"/>
</dbReference>
<evidence type="ECO:0000256" key="6">
    <source>
        <dbReference type="ARBA" id="ARBA00023118"/>
    </source>
</evidence>
<dbReference type="InterPro" id="IPR042211">
    <property type="entry name" value="CRISPR-assoc_Cas1_N"/>
</dbReference>
<evidence type="ECO:0000256" key="7">
    <source>
        <dbReference type="ARBA" id="ARBA00023125"/>
    </source>
</evidence>
<feature type="binding site" evidence="9">
    <location>
        <position position="154"/>
    </location>
    <ligand>
        <name>Mn(2+)</name>
        <dbReference type="ChEBI" id="CHEBI:29035"/>
    </ligand>
</feature>
<dbReference type="Pfam" id="PF01867">
    <property type="entry name" value="Cas_Cas1"/>
    <property type="match status" value="1"/>
</dbReference>
<keyword evidence="7 9" id="KW-0238">DNA-binding</keyword>
<dbReference type="GO" id="GO:0004520">
    <property type="term" value="F:DNA endonuclease activity"/>
    <property type="evidence" value="ECO:0007669"/>
    <property type="project" value="InterPro"/>
</dbReference>
<feature type="binding site" evidence="9">
    <location>
        <position position="219"/>
    </location>
    <ligand>
        <name>Mn(2+)</name>
        <dbReference type="ChEBI" id="CHEBI:29035"/>
    </ligand>
</feature>
<evidence type="ECO:0000313" key="11">
    <source>
        <dbReference type="EMBL" id="KGM94845.1"/>
    </source>
</evidence>
<protein>
    <recommendedName>
        <fullName evidence="9">CRISPR-associated endonuclease Cas1</fullName>
        <ecNumber evidence="9">3.1.-.-</ecNumber>
    </recommendedName>
</protein>
<dbReference type="GO" id="GO:0043571">
    <property type="term" value="P:maintenance of CRISPR repeat elements"/>
    <property type="evidence" value="ECO:0007669"/>
    <property type="project" value="UniProtKB-UniRule"/>
</dbReference>
<dbReference type="HAMAP" id="MF_01470">
    <property type="entry name" value="Cas1"/>
    <property type="match status" value="1"/>
</dbReference>
<evidence type="ECO:0000313" key="12">
    <source>
        <dbReference type="Proteomes" id="UP000030012"/>
    </source>
</evidence>
<dbReference type="InterPro" id="IPR019858">
    <property type="entry name" value="CRISPR-assoc_Cas1_HMARI/TNEAP"/>
</dbReference>
<dbReference type="PANTHER" id="PTHR43219">
    <property type="entry name" value="CRISPR-ASSOCIATED ENDONUCLEASE CAS1"/>
    <property type="match status" value="1"/>
</dbReference>
<dbReference type="InterPro" id="IPR042206">
    <property type="entry name" value="CRISPR-assoc_Cas1_C"/>
</dbReference>
<dbReference type="CDD" id="cd09722">
    <property type="entry name" value="Cas1_I-B"/>
    <property type="match status" value="1"/>
</dbReference>
<dbReference type="NCBIfam" id="TIGR00287">
    <property type="entry name" value="cas1"/>
    <property type="match status" value="1"/>
</dbReference>
<dbReference type="RefSeq" id="WP_039255997.1">
    <property type="nucleotide sequence ID" value="NZ_JENJ01000055.1"/>
</dbReference>
<dbReference type="GO" id="GO:0003677">
    <property type="term" value="F:DNA binding"/>
    <property type="evidence" value="ECO:0007669"/>
    <property type="project" value="UniProtKB-KW"/>
</dbReference>
<dbReference type="Gene3D" id="1.20.120.920">
    <property type="entry name" value="CRISPR-associated endonuclease Cas1, C-terminal domain"/>
    <property type="match status" value="1"/>
</dbReference>
<organism evidence="11 12">
    <name type="scientific">Clostridium novyi A str. 4552</name>
    <dbReference type="NCBI Taxonomy" id="1444289"/>
    <lineage>
        <taxon>Bacteria</taxon>
        <taxon>Bacillati</taxon>
        <taxon>Bacillota</taxon>
        <taxon>Clostridia</taxon>
        <taxon>Eubacteriales</taxon>
        <taxon>Clostridiaceae</taxon>
        <taxon>Clostridium</taxon>
    </lineage>
</organism>
<keyword evidence="3 9" id="KW-0255">Endonuclease</keyword>
<comment type="function">
    <text evidence="9">CRISPR (clustered regularly interspaced short palindromic repeat), is an adaptive immune system that provides protection against mobile genetic elements (viruses, transposable elements and conjugative plasmids). CRISPR clusters contain spacers, sequences complementary to antecedent mobile elements, and target invading nucleic acids. CRISPR clusters are transcribed and processed into CRISPR RNA (crRNA). Acts as a dsDNA endonuclease. Involved in the integration of spacer DNA into the CRISPR cassette.</text>
</comment>
<keyword evidence="2 9" id="KW-0479">Metal-binding</keyword>
<dbReference type="Proteomes" id="UP000030012">
    <property type="component" value="Unassembled WGS sequence"/>
</dbReference>
<dbReference type="OrthoDB" id="9803119at2"/>
<evidence type="ECO:0000256" key="1">
    <source>
        <dbReference type="ARBA" id="ARBA00022722"/>
    </source>
</evidence>
<keyword evidence="5 9" id="KW-0460">Magnesium</keyword>
<dbReference type="EMBL" id="JENJ01000055">
    <property type="protein sequence ID" value="KGM94845.1"/>
    <property type="molecule type" value="Genomic_DNA"/>
</dbReference>
<dbReference type="EC" id="3.1.-.-" evidence="9"/>
<evidence type="ECO:0000256" key="3">
    <source>
        <dbReference type="ARBA" id="ARBA00022759"/>
    </source>
</evidence>
<feature type="coiled-coil region" evidence="10">
    <location>
        <begin position="120"/>
        <end position="147"/>
    </location>
</feature>
<feature type="binding site" evidence="9">
    <location>
        <position position="234"/>
    </location>
    <ligand>
        <name>Mn(2+)</name>
        <dbReference type="ChEBI" id="CHEBI:29035"/>
    </ligand>
</feature>
<keyword evidence="6 9" id="KW-0051">Antiviral defense</keyword>
<dbReference type="PANTHER" id="PTHR43219:SF2">
    <property type="entry name" value="CRISPR-ASSOCIATED ENDONUCLEASE CAS1"/>
    <property type="match status" value="1"/>
</dbReference>
<name>A0A0A0I5A0_CLONO</name>
<gene>
    <name evidence="9" type="primary">cas1</name>
    <name evidence="11" type="ORF">Z968_10655</name>
</gene>
<evidence type="ECO:0000256" key="10">
    <source>
        <dbReference type="SAM" id="Coils"/>
    </source>
</evidence>
<evidence type="ECO:0000256" key="4">
    <source>
        <dbReference type="ARBA" id="ARBA00022801"/>
    </source>
</evidence>
<evidence type="ECO:0000256" key="5">
    <source>
        <dbReference type="ARBA" id="ARBA00022842"/>
    </source>
</evidence>
<comment type="similarity">
    <text evidence="9">Belongs to the CRISPR-associated endonuclease Cas1 family.</text>
</comment>
<proteinExistence type="inferred from homology"/>
<comment type="cofactor">
    <cofactor evidence="9">
        <name>Mg(2+)</name>
        <dbReference type="ChEBI" id="CHEBI:18420"/>
    </cofactor>
    <cofactor evidence="9">
        <name>Mn(2+)</name>
        <dbReference type="ChEBI" id="CHEBI:29035"/>
    </cofactor>
</comment>
<sequence>MGKDYYVFNNGRLKRKDNTIYFINDLGEKRPLPIEQVDKLHIFGEVDLNTKLLNYLAKYGLMLNFYNYYGYYSGTYYPRKKKVSGFTVVNQAMHYNFYDKRLYIAKCFIDSVIHHILRNMRRYKLDLDEYIEKIQTERNNVLNAESIQELMGAEGRMRKVYYESFNMILKGDFEFKKREKRPPSTPINALISFGNSLMYTTVLGEIYKTQLDPTISFLHEPSSKRFSLSLDLAEIFKPLIVDPIIFSLINNRRLTLKDFNIEEGICFLNDEGKKKFVSEYEKKLNTTIRHRNLKRKVSYRMFIRLECYKLIKHFIGDEKYKPLKAWW</sequence>
<keyword evidence="10" id="KW-0175">Coiled coil</keyword>
<dbReference type="GO" id="GO:0016787">
    <property type="term" value="F:hydrolase activity"/>
    <property type="evidence" value="ECO:0007669"/>
    <property type="project" value="UniProtKB-KW"/>
</dbReference>
<keyword evidence="4 9" id="KW-0378">Hydrolase</keyword>
<keyword evidence="8 9" id="KW-0464">Manganese</keyword>
<keyword evidence="1 9" id="KW-0540">Nuclease</keyword>
<evidence type="ECO:0000256" key="9">
    <source>
        <dbReference type="HAMAP-Rule" id="MF_01470"/>
    </source>
</evidence>
<accession>A0A0A0I5A0</accession>
<comment type="caution">
    <text evidence="11">The sequence shown here is derived from an EMBL/GenBank/DDBJ whole genome shotgun (WGS) entry which is preliminary data.</text>
</comment>
<comment type="subunit">
    <text evidence="9">Homodimer, forms a heterotetramer with a Cas2 homodimer.</text>
</comment>
<reference evidence="11 12" key="1">
    <citation type="submission" date="2014-01" db="EMBL/GenBank/DDBJ databases">
        <title>Plasmidome dynamics in the species complex Clostridium novyi sensu lato converts strains of independent lineages into distinctly different pathogens.</title>
        <authorList>
            <person name="Skarin H."/>
            <person name="Segerman B."/>
        </authorList>
    </citation>
    <scope>NUCLEOTIDE SEQUENCE [LARGE SCALE GENOMIC DNA]</scope>
    <source>
        <strain evidence="11 12">4552</strain>
    </source>
</reference>
<dbReference type="NCBIfam" id="TIGR03641">
    <property type="entry name" value="cas1_HMARI"/>
    <property type="match status" value="1"/>
</dbReference>
<dbReference type="InterPro" id="IPR002729">
    <property type="entry name" value="CRISPR-assoc_Cas1"/>
</dbReference>
<dbReference type="GO" id="GO:0051607">
    <property type="term" value="P:defense response to virus"/>
    <property type="evidence" value="ECO:0007669"/>
    <property type="project" value="UniProtKB-UniRule"/>
</dbReference>
<dbReference type="GO" id="GO:0046872">
    <property type="term" value="F:metal ion binding"/>
    <property type="evidence" value="ECO:0007669"/>
    <property type="project" value="UniProtKB-UniRule"/>
</dbReference>
<dbReference type="AlphaFoldDB" id="A0A0A0I5A0"/>
<evidence type="ECO:0000256" key="2">
    <source>
        <dbReference type="ARBA" id="ARBA00022723"/>
    </source>
</evidence>
<evidence type="ECO:0000256" key="8">
    <source>
        <dbReference type="ARBA" id="ARBA00023211"/>
    </source>
</evidence>